<dbReference type="KEGG" id="cben:EG339_06260"/>
<feature type="transmembrane region" description="Helical" evidence="1">
    <location>
        <begin position="6"/>
        <end position="27"/>
    </location>
</feature>
<name>A0A3G6T4W1_9FLAO</name>
<dbReference type="AlphaFoldDB" id="A0A3G6T4W1"/>
<reference evidence="4" key="1">
    <citation type="submission" date="2018-11" db="EMBL/GenBank/DDBJ databases">
        <title>Proposal to divide the Flavobacteriaceae and reorganize its genera based on Amino Acid Identity values calculated from whole genome sequences.</title>
        <authorList>
            <person name="Nicholson A.C."/>
            <person name="Gulvik C.A."/>
            <person name="Whitney A.M."/>
            <person name="Humrighouse B.W."/>
            <person name="Bell M."/>
            <person name="Holmes B."/>
            <person name="Steigerwalt A.G."/>
            <person name="Villarma A."/>
            <person name="Sheth M."/>
            <person name="Batra D."/>
            <person name="Pryor J."/>
            <person name="Bernardet J.-F."/>
            <person name="Hugo C."/>
            <person name="Kampfer P."/>
            <person name="Newman J."/>
            <person name="McQuiston J.R."/>
        </authorList>
    </citation>
    <scope>NUCLEOTIDE SEQUENCE [LARGE SCALE GENOMIC DNA]</scope>
    <source>
        <strain evidence="4">G0229</strain>
    </source>
</reference>
<dbReference type="SUPFAM" id="SSF52833">
    <property type="entry name" value="Thioredoxin-like"/>
    <property type="match status" value="1"/>
</dbReference>
<evidence type="ECO:0000313" key="3">
    <source>
        <dbReference type="EMBL" id="AZB24238.1"/>
    </source>
</evidence>
<dbReference type="InterPro" id="IPR036249">
    <property type="entry name" value="Thioredoxin-like_sf"/>
</dbReference>
<accession>A0A3G6T4W1</accession>
<keyword evidence="1" id="KW-0472">Membrane</keyword>
<dbReference type="Gene3D" id="3.40.30.10">
    <property type="entry name" value="Glutaredoxin"/>
    <property type="match status" value="1"/>
</dbReference>
<dbReference type="InterPro" id="IPR013766">
    <property type="entry name" value="Thioredoxin_domain"/>
</dbReference>
<evidence type="ECO:0000313" key="4">
    <source>
        <dbReference type="Proteomes" id="UP000271193"/>
    </source>
</evidence>
<dbReference type="EMBL" id="CP033932">
    <property type="protein sequence ID" value="AZB24238.1"/>
    <property type="molecule type" value="Genomic_DNA"/>
</dbReference>
<sequence>MKKINFLKVTAFIIPVVCIGIMIGLWANFRKKKEKTEALKDIPTFSLTTINRTLLNSKTFGNNQTKVIIYFSPTCHFCQAEAEELSKINNHYQNTQWIWIASEPLDQIKEFAHQYNLDKQINIFWCHDDGAVFYQKLGMSTVPYFLVYNQSNRLVKRNSGAIKLEKLLLNILHERK</sequence>
<dbReference type="GeneID" id="99064414"/>
<proteinExistence type="predicted"/>
<gene>
    <name evidence="3" type="ORF">EG339_06260</name>
</gene>
<keyword evidence="4" id="KW-1185">Reference proteome</keyword>
<dbReference type="Proteomes" id="UP000271193">
    <property type="component" value="Chromosome"/>
</dbReference>
<dbReference type="PROSITE" id="PS51352">
    <property type="entry name" value="THIOREDOXIN_2"/>
    <property type="match status" value="1"/>
</dbReference>
<organism evidence="3 4">
    <name type="scientific">Chryseobacterium bernardetii</name>
    <dbReference type="NCBI Taxonomy" id="1241978"/>
    <lineage>
        <taxon>Bacteria</taxon>
        <taxon>Pseudomonadati</taxon>
        <taxon>Bacteroidota</taxon>
        <taxon>Flavobacteriia</taxon>
        <taxon>Flavobacteriales</taxon>
        <taxon>Weeksellaceae</taxon>
        <taxon>Chryseobacterium group</taxon>
        <taxon>Chryseobacterium</taxon>
    </lineage>
</organism>
<dbReference type="Pfam" id="PF00578">
    <property type="entry name" value="AhpC-TSA"/>
    <property type="match status" value="1"/>
</dbReference>
<keyword evidence="1" id="KW-0812">Transmembrane</keyword>
<evidence type="ECO:0000256" key="1">
    <source>
        <dbReference type="SAM" id="Phobius"/>
    </source>
</evidence>
<dbReference type="RefSeq" id="WP_123869350.1">
    <property type="nucleotide sequence ID" value="NZ_CP033932.1"/>
</dbReference>
<dbReference type="GO" id="GO:0016491">
    <property type="term" value="F:oxidoreductase activity"/>
    <property type="evidence" value="ECO:0007669"/>
    <property type="project" value="InterPro"/>
</dbReference>
<feature type="domain" description="Thioredoxin" evidence="2">
    <location>
        <begin position="36"/>
        <end position="176"/>
    </location>
</feature>
<evidence type="ECO:0000259" key="2">
    <source>
        <dbReference type="PROSITE" id="PS51352"/>
    </source>
</evidence>
<dbReference type="GO" id="GO:0016209">
    <property type="term" value="F:antioxidant activity"/>
    <property type="evidence" value="ECO:0007669"/>
    <property type="project" value="InterPro"/>
</dbReference>
<dbReference type="InterPro" id="IPR000866">
    <property type="entry name" value="AhpC/TSA"/>
</dbReference>
<keyword evidence="1" id="KW-1133">Transmembrane helix</keyword>
<protein>
    <recommendedName>
        <fullName evidence="2">Thioredoxin domain-containing protein</fullName>
    </recommendedName>
</protein>